<protein>
    <recommendedName>
        <fullName evidence="7 18">Phosphatidate cytidylyltransferase</fullName>
        <ecNumber evidence="6 18">2.7.7.41</ecNumber>
    </recommendedName>
</protein>
<name>A0AA41ZNR3_9GAMM</name>
<sequence>MLKQRVLTALVIAPLALVLLFGLDGGAYACFVGLIVLASGWEWANLAGAESSKEKAGYVGLLLAGLVLLWVTASAQATWPLLLSLVCWMLALYWVARYPQAREQWQGQTRRYILGFFILLPCWVGFMQLRETPWWLFYVLFVVWGADVGAYFAGRAFGNRKLAPRVSPGKSWAGVYGGLAMTVVLALIMAGFQQIGLGGALWLVTISLIVALSSVVGDLLESMLKRHRGVKDSGNLLPGHGGLLDRIDSLTAAIPLFALLAPWVS</sequence>
<evidence type="ECO:0000256" key="3">
    <source>
        <dbReference type="ARBA" id="ARBA00005119"/>
    </source>
</evidence>
<keyword evidence="14" id="KW-0443">Lipid metabolism</keyword>
<evidence type="ECO:0000256" key="13">
    <source>
        <dbReference type="ARBA" id="ARBA00022989"/>
    </source>
</evidence>
<comment type="catalytic activity">
    <reaction evidence="1 18">
        <text>a 1,2-diacyl-sn-glycero-3-phosphate + CTP + H(+) = a CDP-1,2-diacyl-sn-glycerol + diphosphate</text>
        <dbReference type="Rhea" id="RHEA:16229"/>
        <dbReference type="ChEBI" id="CHEBI:15378"/>
        <dbReference type="ChEBI" id="CHEBI:33019"/>
        <dbReference type="ChEBI" id="CHEBI:37563"/>
        <dbReference type="ChEBI" id="CHEBI:58332"/>
        <dbReference type="ChEBI" id="CHEBI:58608"/>
        <dbReference type="EC" id="2.7.7.41"/>
    </reaction>
</comment>
<accession>A0AA41ZNR3</accession>
<evidence type="ECO:0000256" key="4">
    <source>
        <dbReference type="ARBA" id="ARBA00005189"/>
    </source>
</evidence>
<evidence type="ECO:0000256" key="16">
    <source>
        <dbReference type="ARBA" id="ARBA00023209"/>
    </source>
</evidence>
<comment type="caution">
    <text evidence="20">The sequence shown here is derived from an EMBL/GenBank/DDBJ whole genome shotgun (WGS) entry which is preliminary data.</text>
</comment>
<dbReference type="RefSeq" id="WP_250935316.1">
    <property type="nucleotide sequence ID" value="NZ_JAMLJK010000001.1"/>
</dbReference>
<keyword evidence="9" id="KW-0444">Lipid biosynthesis</keyword>
<comment type="similarity">
    <text evidence="5 18">Belongs to the CDS family.</text>
</comment>
<evidence type="ECO:0000256" key="8">
    <source>
        <dbReference type="ARBA" id="ARBA00022475"/>
    </source>
</evidence>
<evidence type="ECO:0000256" key="15">
    <source>
        <dbReference type="ARBA" id="ARBA00023136"/>
    </source>
</evidence>
<dbReference type="PROSITE" id="PS01315">
    <property type="entry name" value="CDS"/>
    <property type="match status" value="1"/>
</dbReference>
<evidence type="ECO:0000313" key="21">
    <source>
        <dbReference type="Proteomes" id="UP001165678"/>
    </source>
</evidence>
<feature type="transmembrane region" description="Helical" evidence="19">
    <location>
        <begin position="135"/>
        <end position="153"/>
    </location>
</feature>
<evidence type="ECO:0000256" key="11">
    <source>
        <dbReference type="ARBA" id="ARBA00022692"/>
    </source>
</evidence>
<evidence type="ECO:0000256" key="17">
    <source>
        <dbReference type="ARBA" id="ARBA00023264"/>
    </source>
</evidence>
<dbReference type="GO" id="GO:0005886">
    <property type="term" value="C:plasma membrane"/>
    <property type="evidence" value="ECO:0007669"/>
    <property type="project" value="UniProtKB-SubCell"/>
</dbReference>
<keyword evidence="13 19" id="KW-1133">Transmembrane helix</keyword>
<gene>
    <name evidence="20" type="ORF">OQ287_08730</name>
</gene>
<evidence type="ECO:0000256" key="2">
    <source>
        <dbReference type="ARBA" id="ARBA00004651"/>
    </source>
</evidence>
<dbReference type="InterPro" id="IPR000374">
    <property type="entry name" value="PC_trans"/>
</dbReference>
<evidence type="ECO:0000256" key="14">
    <source>
        <dbReference type="ARBA" id="ARBA00023098"/>
    </source>
</evidence>
<keyword evidence="12 18" id="KW-0548">Nucleotidyltransferase</keyword>
<evidence type="ECO:0000256" key="5">
    <source>
        <dbReference type="ARBA" id="ARBA00010185"/>
    </source>
</evidence>
<feature type="transmembrane region" description="Helical" evidence="19">
    <location>
        <begin position="173"/>
        <end position="193"/>
    </location>
</feature>
<dbReference type="Pfam" id="PF01148">
    <property type="entry name" value="CTP_transf_1"/>
    <property type="match status" value="1"/>
</dbReference>
<proteinExistence type="inferred from homology"/>
<evidence type="ECO:0000256" key="10">
    <source>
        <dbReference type="ARBA" id="ARBA00022679"/>
    </source>
</evidence>
<evidence type="ECO:0000256" key="12">
    <source>
        <dbReference type="ARBA" id="ARBA00022695"/>
    </source>
</evidence>
<evidence type="ECO:0000256" key="9">
    <source>
        <dbReference type="ARBA" id="ARBA00022516"/>
    </source>
</evidence>
<keyword evidence="21" id="KW-1185">Reference proteome</keyword>
<evidence type="ECO:0000256" key="6">
    <source>
        <dbReference type="ARBA" id="ARBA00012487"/>
    </source>
</evidence>
<feature type="transmembrane region" description="Helical" evidence="19">
    <location>
        <begin position="112"/>
        <end position="129"/>
    </location>
</feature>
<evidence type="ECO:0000256" key="7">
    <source>
        <dbReference type="ARBA" id="ARBA00019373"/>
    </source>
</evidence>
<keyword evidence="10 18" id="KW-0808">Transferase</keyword>
<dbReference type="Proteomes" id="UP001165678">
    <property type="component" value="Unassembled WGS sequence"/>
</dbReference>
<evidence type="ECO:0000256" key="19">
    <source>
        <dbReference type="SAM" id="Phobius"/>
    </source>
</evidence>
<dbReference type="EMBL" id="JAPIVE010000002">
    <property type="protein sequence ID" value="MCX2524325.1"/>
    <property type="molecule type" value="Genomic_DNA"/>
</dbReference>
<evidence type="ECO:0000313" key="20">
    <source>
        <dbReference type="EMBL" id="MCX2524325.1"/>
    </source>
</evidence>
<dbReference type="PANTHER" id="PTHR46382">
    <property type="entry name" value="PHOSPHATIDATE CYTIDYLYLTRANSFERASE"/>
    <property type="match status" value="1"/>
</dbReference>
<keyword evidence="11 18" id="KW-0812">Transmembrane</keyword>
<keyword evidence="15 19" id="KW-0472">Membrane</keyword>
<comment type="pathway">
    <text evidence="3 18">Phospholipid metabolism; CDP-diacylglycerol biosynthesis; CDP-diacylglycerol from sn-glycerol 3-phosphate: step 3/3.</text>
</comment>
<feature type="transmembrane region" description="Helical" evidence="19">
    <location>
        <begin position="58"/>
        <end position="91"/>
    </location>
</feature>
<feature type="transmembrane region" description="Helical" evidence="19">
    <location>
        <begin position="199"/>
        <end position="220"/>
    </location>
</feature>
<evidence type="ECO:0000256" key="1">
    <source>
        <dbReference type="ARBA" id="ARBA00001698"/>
    </source>
</evidence>
<comment type="pathway">
    <text evidence="4">Lipid metabolism.</text>
</comment>
<dbReference type="AlphaFoldDB" id="A0AA41ZNR3"/>
<organism evidence="20 21">
    <name type="scientific">Larsenimonas rhizosphaerae</name>
    <dbReference type="NCBI Taxonomy" id="2944682"/>
    <lineage>
        <taxon>Bacteria</taxon>
        <taxon>Pseudomonadati</taxon>
        <taxon>Pseudomonadota</taxon>
        <taxon>Gammaproteobacteria</taxon>
        <taxon>Oceanospirillales</taxon>
        <taxon>Halomonadaceae</taxon>
        <taxon>Larsenimonas</taxon>
    </lineage>
</organism>
<keyword evidence="17" id="KW-1208">Phospholipid metabolism</keyword>
<dbReference type="GO" id="GO:0016024">
    <property type="term" value="P:CDP-diacylglycerol biosynthetic process"/>
    <property type="evidence" value="ECO:0007669"/>
    <property type="project" value="TreeGrafter"/>
</dbReference>
<dbReference type="PANTHER" id="PTHR46382:SF1">
    <property type="entry name" value="PHOSPHATIDATE CYTIDYLYLTRANSFERASE"/>
    <property type="match status" value="1"/>
</dbReference>
<keyword evidence="16" id="KW-0594">Phospholipid biosynthesis</keyword>
<dbReference type="GO" id="GO:0004605">
    <property type="term" value="F:phosphatidate cytidylyltransferase activity"/>
    <property type="evidence" value="ECO:0007669"/>
    <property type="project" value="UniProtKB-EC"/>
</dbReference>
<comment type="subcellular location">
    <subcellularLocation>
        <location evidence="2">Cell membrane</location>
        <topology evidence="2">Multi-pass membrane protein</topology>
    </subcellularLocation>
</comment>
<reference evidence="20" key="1">
    <citation type="submission" date="2022-11" db="EMBL/GenBank/DDBJ databases">
        <title>Larsenimonas rhizosphaerae sp. nov., isolated from a tidal mudflat.</title>
        <authorList>
            <person name="Lee S.D."/>
            <person name="Kim I.S."/>
        </authorList>
    </citation>
    <scope>NUCLEOTIDE SEQUENCE</scope>
    <source>
        <strain evidence="20">GH2-1</strain>
    </source>
</reference>
<keyword evidence="8" id="KW-1003">Cell membrane</keyword>
<evidence type="ECO:0000256" key="18">
    <source>
        <dbReference type="RuleBase" id="RU003938"/>
    </source>
</evidence>
<dbReference type="EC" id="2.7.7.41" evidence="6 18"/>